<keyword evidence="1 2" id="KW-0732">Signal</keyword>
<gene>
    <name evidence="3" type="ORF">V1479_18690</name>
</gene>
<protein>
    <submittedName>
        <fullName evidence="3">TRAP transporter substrate-binding protein</fullName>
    </submittedName>
</protein>
<dbReference type="Proteomes" id="UP001559025">
    <property type="component" value="Unassembled WGS sequence"/>
</dbReference>
<keyword evidence="4" id="KW-1185">Reference proteome</keyword>
<evidence type="ECO:0000256" key="1">
    <source>
        <dbReference type="ARBA" id="ARBA00022729"/>
    </source>
</evidence>
<proteinExistence type="predicted"/>
<dbReference type="InterPro" id="IPR026289">
    <property type="entry name" value="SBP_TakP-like"/>
</dbReference>
<name>A0ABV3WXF4_9HYPH</name>
<organism evidence="3 4">
    <name type="scientific">Neoaquamicrobium sediminum</name>
    <dbReference type="NCBI Taxonomy" id="1849104"/>
    <lineage>
        <taxon>Bacteria</taxon>
        <taxon>Pseudomonadati</taxon>
        <taxon>Pseudomonadota</taxon>
        <taxon>Alphaproteobacteria</taxon>
        <taxon>Hyphomicrobiales</taxon>
        <taxon>Phyllobacteriaceae</taxon>
        <taxon>Neoaquamicrobium</taxon>
    </lineage>
</organism>
<feature type="signal peptide" evidence="2">
    <location>
        <begin position="1"/>
        <end position="24"/>
    </location>
</feature>
<dbReference type="PIRSF" id="PIRSF039026">
    <property type="entry name" value="SiaP"/>
    <property type="match status" value="1"/>
</dbReference>
<dbReference type="PANTHER" id="PTHR33376">
    <property type="match status" value="1"/>
</dbReference>
<dbReference type="InterPro" id="IPR038404">
    <property type="entry name" value="TRAP_DctP_sf"/>
</dbReference>
<dbReference type="EMBL" id="JAZHFV010000006">
    <property type="protein sequence ID" value="MEX4009345.1"/>
    <property type="molecule type" value="Genomic_DNA"/>
</dbReference>
<comment type="caution">
    <text evidence="3">The sequence shown here is derived from an EMBL/GenBank/DDBJ whole genome shotgun (WGS) entry which is preliminary data.</text>
</comment>
<dbReference type="PANTHER" id="PTHR33376:SF5">
    <property type="entry name" value="EXTRACYTOPLASMIC SOLUTE RECEPTOR PROTEIN"/>
    <property type="match status" value="1"/>
</dbReference>
<evidence type="ECO:0000256" key="2">
    <source>
        <dbReference type="SAM" id="SignalP"/>
    </source>
</evidence>
<accession>A0ABV3WXF4</accession>
<evidence type="ECO:0000313" key="4">
    <source>
        <dbReference type="Proteomes" id="UP001559025"/>
    </source>
</evidence>
<dbReference type="RefSeq" id="WP_173192391.1">
    <property type="nucleotide sequence ID" value="NZ_JABETK010000002.1"/>
</dbReference>
<feature type="chain" id="PRO_5045532823" evidence="2">
    <location>
        <begin position="25"/>
        <end position="347"/>
    </location>
</feature>
<dbReference type="CDD" id="cd13604">
    <property type="entry name" value="PBP2_TRAP_ketoacid_lactate_like"/>
    <property type="match status" value="1"/>
</dbReference>
<dbReference type="InterPro" id="IPR018389">
    <property type="entry name" value="DctP_fam"/>
</dbReference>
<dbReference type="Pfam" id="PF03480">
    <property type="entry name" value="DctP"/>
    <property type="match status" value="1"/>
</dbReference>
<dbReference type="Gene3D" id="3.40.190.10">
    <property type="entry name" value="Periplasmic binding protein-like II"/>
    <property type="match status" value="1"/>
</dbReference>
<sequence>MKNFAAAGGLALALAVGMTTVADAQERVRWRVHSAYAQAMPIAGPTAWNIAEDVETLTDGNFDIRVFEPGAIVAGTQYYDAVSEGAVDAAYGSPGFNVGKNSAYAFFAAVPFGPGAGEMLAWLRHGGGLELAQEFYARDNIHMLPCGILPPESGGWFRKEIKTLEDLRGIKMRFLGLGAKVMEEFGVSTQLLAPGEVYQALELGTLDGAEQSVPSIDRGLGFYQIAKFNYFPGWHQQSTVQELLINKDSWDKLSDSQKRTVELTCESALVQQFADGEAGQYEIMQQNEADGVATMEWPQEMLDAFRTAWEKVLDAETGANADSARVWESLAAFRENYKVWGERAYLK</sequence>
<evidence type="ECO:0000313" key="3">
    <source>
        <dbReference type="EMBL" id="MEX4009345.1"/>
    </source>
</evidence>
<reference evidence="3 4" key="1">
    <citation type="submission" date="2024-01" db="EMBL/GenBank/DDBJ databases">
        <title>New evidence supports the origin of RcGTA from prophage.</title>
        <authorList>
            <person name="Xu Y."/>
            <person name="Liu B."/>
            <person name="Chen F."/>
        </authorList>
    </citation>
    <scope>NUCLEOTIDE SEQUENCE [LARGE SCALE GENOMIC DNA]</scope>
    <source>
        <strain evidence="3 4">CBW1107-2</strain>
    </source>
</reference>
<dbReference type="Gene3D" id="3.40.190.170">
    <property type="entry name" value="Bacterial extracellular solute-binding protein, family 7"/>
    <property type="match status" value="1"/>
</dbReference>